<evidence type="ECO:0000313" key="3">
    <source>
        <dbReference type="Proteomes" id="UP001245184"/>
    </source>
</evidence>
<feature type="transmembrane region" description="Helical" evidence="1">
    <location>
        <begin position="25"/>
        <end position="44"/>
    </location>
</feature>
<name>A0ABD5CEH2_9BURK</name>
<dbReference type="AlphaFoldDB" id="A0ABD5CEH2"/>
<evidence type="ECO:0008006" key="4">
    <source>
        <dbReference type="Google" id="ProtNLM"/>
    </source>
</evidence>
<dbReference type="RefSeq" id="WP_307254894.1">
    <property type="nucleotide sequence ID" value="NZ_ATXV01000013.1"/>
</dbReference>
<evidence type="ECO:0000313" key="2">
    <source>
        <dbReference type="EMBL" id="MDR6203650.1"/>
    </source>
</evidence>
<dbReference type="Proteomes" id="UP001245184">
    <property type="component" value="Unassembled WGS sequence"/>
</dbReference>
<organism evidence="2 3">
    <name type="scientific">Paraburkholderia graminis</name>
    <dbReference type="NCBI Taxonomy" id="60548"/>
    <lineage>
        <taxon>Bacteria</taxon>
        <taxon>Pseudomonadati</taxon>
        <taxon>Pseudomonadota</taxon>
        <taxon>Betaproteobacteria</taxon>
        <taxon>Burkholderiales</taxon>
        <taxon>Burkholderiaceae</taxon>
        <taxon>Paraburkholderia</taxon>
    </lineage>
</organism>
<keyword evidence="1" id="KW-0812">Transmembrane</keyword>
<dbReference type="EMBL" id="JAVIZN010000002">
    <property type="protein sequence ID" value="MDR6203650.1"/>
    <property type="molecule type" value="Genomic_DNA"/>
</dbReference>
<sequence length="46" mass="4758">MSYMFAGIGEPVIGHIIDATGHTSIIFPIVAGLCAASAVLSMPIKR</sequence>
<gene>
    <name evidence="2" type="ORF">QF025_002370</name>
</gene>
<reference evidence="2 3" key="1">
    <citation type="submission" date="2023-08" db="EMBL/GenBank/DDBJ databases">
        <title>Genome sequencing of plant associated microbes to promote plant fitness in Sorghum bicolor and Oryza sativa.</title>
        <authorList>
            <person name="Coleman-Derr D."/>
        </authorList>
    </citation>
    <scope>NUCLEOTIDE SEQUENCE [LARGE SCALE GENOMIC DNA]</scope>
    <source>
        <strain evidence="2 3">SLBN-33</strain>
    </source>
</reference>
<comment type="caution">
    <text evidence="2">The sequence shown here is derived from an EMBL/GenBank/DDBJ whole genome shotgun (WGS) entry which is preliminary data.</text>
</comment>
<evidence type="ECO:0000256" key="1">
    <source>
        <dbReference type="SAM" id="Phobius"/>
    </source>
</evidence>
<proteinExistence type="predicted"/>
<keyword evidence="1" id="KW-0472">Membrane</keyword>
<protein>
    <recommendedName>
        <fullName evidence="4">Major facilitator superfamily MFS_1</fullName>
    </recommendedName>
</protein>
<accession>A0ABD5CEH2</accession>
<keyword evidence="1" id="KW-1133">Transmembrane helix</keyword>